<dbReference type="GO" id="GO:0015087">
    <property type="term" value="F:cobalt ion transmembrane transporter activity"/>
    <property type="evidence" value="ECO:0007669"/>
    <property type="project" value="UniProtKB-UniRule"/>
</dbReference>
<proteinExistence type="inferred from homology"/>
<evidence type="ECO:0000313" key="14">
    <source>
        <dbReference type="EMBL" id="MBA8876776.1"/>
    </source>
</evidence>
<dbReference type="FunFam" id="1.20.58.340:FF:000001">
    <property type="entry name" value="Magnesium transport protein CorA"/>
    <property type="match status" value="1"/>
</dbReference>
<gene>
    <name evidence="13" type="primary">corA</name>
    <name evidence="14" type="ORF">FHW16_000458</name>
</gene>
<dbReference type="Pfam" id="PF01544">
    <property type="entry name" value="CorA"/>
    <property type="match status" value="1"/>
</dbReference>
<comment type="caution">
    <text evidence="14">The sequence shown here is derived from an EMBL/GenBank/DDBJ whole genome shotgun (WGS) entry which is preliminary data.</text>
</comment>
<organism evidence="14 15">
    <name type="scientific">Phyllobacterium myrsinacearum</name>
    <dbReference type="NCBI Taxonomy" id="28101"/>
    <lineage>
        <taxon>Bacteria</taxon>
        <taxon>Pseudomonadati</taxon>
        <taxon>Pseudomonadota</taxon>
        <taxon>Alphaproteobacteria</taxon>
        <taxon>Hyphomicrobiales</taxon>
        <taxon>Phyllobacteriaceae</taxon>
        <taxon>Phyllobacterium</taxon>
    </lineage>
</organism>
<feature type="transmembrane region" description="Helical" evidence="13">
    <location>
        <begin position="304"/>
        <end position="324"/>
    </location>
</feature>
<dbReference type="Proteomes" id="UP000549052">
    <property type="component" value="Unassembled WGS sequence"/>
</dbReference>
<dbReference type="EMBL" id="JACGXN010000001">
    <property type="protein sequence ID" value="MBA8876776.1"/>
    <property type="molecule type" value="Genomic_DNA"/>
</dbReference>
<dbReference type="InterPro" id="IPR045863">
    <property type="entry name" value="CorA_TM1_TM2"/>
</dbReference>
<evidence type="ECO:0000256" key="7">
    <source>
        <dbReference type="ARBA" id="ARBA00022692"/>
    </source>
</evidence>
<reference evidence="14 15" key="1">
    <citation type="submission" date="2020-07" db="EMBL/GenBank/DDBJ databases">
        <title>Genomic Encyclopedia of Type Strains, Phase IV (KMG-V): Genome sequencing to study the core and pangenomes of soil and plant-associated prokaryotes.</title>
        <authorList>
            <person name="Whitman W."/>
        </authorList>
    </citation>
    <scope>NUCLEOTIDE SEQUENCE [LARGE SCALE GENOMIC DNA]</scope>
    <source>
        <strain evidence="14 15">AN3</strain>
    </source>
</reference>
<dbReference type="Gene3D" id="1.20.58.340">
    <property type="entry name" value="Magnesium transport protein CorA, transmembrane region"/>
    <property type="match status" value="1"/>
</dbReference>
<evidence type="ECO:0000313" key="15">
    <source>
        <dbReference type="Proteomes" id="UP000549052"/>
    </source>
</evidence>
<keyword evidence="11 13" id="KW-0472">Membrane</keyword>
<keyword evidence="8 13" id="KW-0460">Magnesium</keyword>
<evidence type="ECO:0000256" key="5">
    <source>
        <dbReference type="ARBA" id="ARBA00022475"/>
    </source>
</evidence>
<evidence type="ECO:0000256" key="9">
    <source>
        <dbReference type="ARBA" id="ARBA00022989"/>
    </source>
</evidence>
<evidence type="ECO:0000256" key="3">
    <source>
        <dbReference type="ARBA" id="ARBA00019439"/>
    </source>
</evidence>
<comment type="similarity">
    <text evidence="2 13">Belongs to the CorA metal ion transporter (MIT) (TC 1.A.35) family.</text>
</comment>
<dbReference type="RefSeq" id="WP_182547533.1">
    <property type="nucleotide sequence ID" value="NZ_JACGXN010000001.1"/>
</dbReference>
<dbReference type="InterPro" id="IPR002523">
    <property type="entry name" value="MgTranspt_CorA/ZnTranspt_ZntB"/>
</dbReference>
<comment type="subcellular location">
    <subcellularLocation>
        <location evidence="1">Cell inner membrane</location>
        <topology evidence="1">Multi-pass membrane protein</topology>
    </subcellularLocation>
    <subcellularLocation>
        <location evidence="13">Membrane</location>
        <topology evidence="13">Multi-pass membrane protein</topology>
    </subcellularLocation>
</comment>
<evidence type="ECO:0000256" key="13">
    <source>
        <dbReference type="RuleBase" id="RU362010"/>
    </source>
</evidence>
<keyword evidence="9 13" id="KW-1133">Transmembrane helix</keyword>
<dbReference type="GO" id="GO:0015099">
    <property type="term" value="F:nickel cation transmembrane transporter activity"/>
    <property type="evidence" value="ECO:0007669"/>
    <property type="project" value="TreeGrafter"/>
</dbReference>
<dbReference type="PANTHER" id="PTHR47685">
    <property type="entry name" value="MAGNESIUM TRANSPORT PROTEIN CORA"/>
    <property type="match status" value="1"/>
</dbReference>
<dbReference type="InterPro" id="IPR050829">
    <property type="entry name" value="CorA_MIT"/>
</dbReference>
<keyword evidence="5 13" id="KW-1003">Cell membrane</keyword>
<evidence type="ECO:0000256" key="6">
    <source>
        <dbReference type="ARBA" id="ARBA00022519"/>
    </source>
</evidence>
<keyword evidence="4 13" id="KW-0813">Transport</keyword>
<keyword evidence="15" id="KW-1185">Reference proteome</keyword>
<dbReference type="GO" id="GO:0015095">
    <property type="term" value="F:magnesium ion transmembrane transporter activity"/>
    <property type="evidence" value="ECO:0007669"/>
    <property type="project" value="UniProtKB-UniRule"/>
</dbReference>
<dbReference type="AlphaFoldDB" id="A0A839EH34"/>
<sequence>MIVLYTLEEDHLIARPAKVGDALPDNTVWIDLLNPTHDEDVQTETWTKTTIPTREDMVEIEESSRFYTENGGQYLTAPILYFTEHKHHAISPISFILTGSFLVTVRYAEPRAFSLYVSRVSKPGNGLINNRCSGVTILLGIVEAVTDRIADILEGVASDIDQNSHTIFRRSDNDKPMTTKNFRDSLTRIGGQGAFLSKVRESIAGVSRLLVYLAAITEQNSYKKETKAWIKSLERDTQSLSTYVDFLSNKITFLLDTVVGLISIEQNAIIKIFSVAAVAFMPPTLVASIYGMNFKFMPELDKVWGYPMAIGLMIASAVIPLLIFRKKGWL</sequence>
<evidence type="ECO:0000256" key="11">
    <source>
        <dbReference type="ARBA" id="ARBA00023136"/>
    </source>
</evidence>
<comment type="function">
    <text evidence="13">Mediates influx of magnesium ions.</text>
</comment>
<evidence type="ECO:0000256" key="4">
    <source>
        <dbReference type="ARBA" id="ARBA00022448"/>
    </source>
</evidence>
<name>A0A839EH34_9HYPH</name>
<dbReference type="InterPro" id="IPR004488">
    <property type="entry name" value="Mg/Co-transport_prot_CorA"/>
</dbReference>
<keyword evidence="10 13" id="KW-0406">Ion transport</keyword>
<dbReference type="Gene3D" id="3.30.460.20">
    <property type="entry name" value="CorA soluble domain-like"/>
    <property type="match status" value="1"/>
</dbReference>
<evidence type="ECO:0000256" key="1">
    <source>
        <dbReference type="ARBA" id="ARBA00004429"/>
    </source>
</evidence>
<dbReference type="CDD" id="cd12837">
    <property type="entry name" value="EcCorA-like_u1"/>
    <property type="match status" value="1"/>
</dbReference>
<evidence type="ECO:0000256" key="8">
    <source>
        <dbReference type="ARBA" id="ARBA00022842"/>
    </source>
</evidence>
<protein>
    <recommendedName>
        <fullName evidence="3 13">Magnesium transport protein CorA</fullName>
    </recommendedName>
</protein>
<keyword evidence="6" id="KW-0997">Cell inner membrane</keyword>
<evidence type="ECO:0000256" key="10">
    <source>
        <dbReference type="ARBA" id="ARBA00023065"/>
    </source>
</evidence>
<evidence type="ECO:0000256" key="12">
    <source>
        <dbReference type="ARBA" id="ARBA00034269"/>
    </source>
</evidence>
<keyword evidence="7 13" id="KW-0812">Transmembrane</keyword>
<accession>A0A839EH34</accession>
<dbReference type="SUPFAM" id="SSF143865">
    <property type="entry name" value="CorA soluble domain-like"/>
    <property type="match status" value="1"/>
</dbReference>
<dbReference type="NCBIfam" id="TIGR00383">
    <property type="entry name" value="corA"/>
    <property type="match status" value="1"/>
</dbReference>
<feature type="transmembrane region" description="Helical" evidence="13">
    <location>
        <begin position="272"/>
        <end position="292"/>
    </location>
</feature>
<evidence type="ECO:0000256" key="2">
    <source>
        <dbReference type="ARBA" id="ARBA00009765"/>
    </source>
</evidence>
<dbReference type="GO" id="GO:0005886">
    <property type="term" value="C:plasma membrane"/>
    <property type="evidence" value="ECO:0007669"/>
    <property type="project" value="UniProtKB-SubCell"/>
</dbReference>
<dbReference type="InterPro" id="IPR045861">
    <property type="entry name" value="CorA_cytoplasmic_dom"/>
</dbReference>
<comment type="catalytic activity">
    <reaction evidence="12">
        <text>Mg(2+)(in) = Mg(2+)(out)</text>
        <dbReference type="Rhea" id="RHEA:29827"/>
        <dbReference type="ChEBI" id="CHEBI:18420"/>
    </reaction>
</comment>
<dbReference type="SUPFAM" id="SSF144083">
    <property type="entry name" value="Magnesium transport protein CorA, transmembrane region"/>
    <property type="match status" value="1"/>
</dbReference>
<dbReference type="PANTHER" id="PTHR47685:SF1">
    <property type="entry name" value="MAGNESIUM TRANSPORT PROTEIN CORA"/>
    <property type="match status" value="1"/>
</dbReference>